<dbReference type="InterPro" id="IPR046865">
    <property type="entry name" value="FapA_b_solenoid"/>
</dbReference>
<dbReference type="OrthoDB" id="1279at2"/>
<dbReference type="EMBL" id="CP054614">
    <property type="protein sequence ID" value="QKS57748.1"/>
    <property type="molecule type" value="Genomic_DNA"/>
</dbReference>
<sequence>MGKKVVAKGRSIQEAVAIALDLLGANKNDVDIEILENERKGLLGMMAKPAVVQVTTKHADPAADKVPPNEILEQATLGQLASSIELLHTDDDAETIDALQITDHSGERDLAGMVWVQDGMVFSESAEDKFPVIAPGEGVTLLRNGQLIEGAAIVYDQDQVTIEIADEVVDPFWEITLSEDRMEARLFVKPGYHILKRILDKDPSNYVLVEMEEKRVPTVISDIEVMSKLRQLNVVHGIEYDQIANACFSETEGTYVIARGTPYTVGKHGYFMPLQQTFIVKGVKERSDGTVDYRHIQEFPSVDRGQIIGVAAPPEAGYPGITVTNEPVLPPEVYPVELKAGIGVELADQNKMAVALDAGHPDIQQVGHQARISIIPRLTINKDIDLETGNIDYIGNIEILGSVQDGMTVQADGNIFISNHVNMSTISAGQSVIIEKNIISSVVTAGKSSIIKLQLQEPLQIAVIQMRQMTTAIQQLSTASAFKASSFERTGLGPLLKILYDGKFKALHNAVTTVVQTIDNHADMLGPGWKQLRTRLEEGFLSNHFSNLNSAEDIIFMITAAEELLEETKDTSAKDRFIRTSFVHNSQLYCSGDILVTGKGLYNSKVHASGLVEVKGYVRGGEIYAEKGAIIDQAGTKGGTPTRIRVPEHETIRIGMAMQDTRLQIGSAAYTFTDTIQDVVASVDSDGRLILY</sequence>
<keyword evidence="5" id="KW-1185">Reference proteome</keyword>
<reference evidence="2 4" key="1">
    <citation type="submission" date="2018-06" db="EMBL/GenBank/DDBJ databases">
        <title>Genomic Encyclopedia of Type Strains, Phase III (KMG-III): the genomes of soil and plant-associated and newly described type strains.</title>
        <authorList>
            <person name="Whitman W."/>
        </authorList>
    </citation>
    <scope>NUCLEOTIDE SEQUENCE [LARGE SCALE GENOMIC DNA]</scope>
    <source>
        <strain evidence="2 4">CECT 7022</strain>
    </source>
</reference>
<dbReference type="Pfam" id="PF03961">
    <property type="entry name" value="FapA"/>
    <property type="match status" value="1"/>
</dbReference>
<dbReference type="PANTHER" id="PTHR38032:SF1">
    <property type="entry name" value="RNA-BINDING PROTEIN KHPB N-TERMINAL DOMAIN-CONTAINING PROTEIN"/>
    <property type="match status" value="1"/>
</dbReference>
<evidence type="ECO:0000313" key="3">
    <source>
        <dbReference type="EMBL" id="QKS57748.1"/>
    </source>
</evidence>
<organism evidence="2 4">
    <name type="scientific">Paenibacillus barcinonensis</name>
    <dbReference type="NCBI Taxonomy" id="198119"/>
    <lineage>
        <taxon>Bacteria</taxon>
        <taxon>Bacillati</taxon>
        <taxon>Bacillota</taxon>
        <taxon>Bacilli</taxon>
        <taxon>Bacillales</taxon>
        <taxon>Paenibacillaceae</taxon>
        <taxon>Paenibacillus</taxon>
    </lineage>
</organism>
<proteinExistence type="predicted"/>
<dbReference type="Pfam" id="PF14804">
    <property type="entry name" value="Jag_N"/>
    <property type="match status" value="1"/>
</dbReference>
<protein>
    <submittedName>
        <fullName evidence="3">FapA family protein</fullName>
    </submittedName>
</protein>
<dbReference type="InterPro" id="IPR032782">
    <property type="entry name" value="KhpB_N"/>
</dbReference>
<feature type="domain" description="RNA-binding protein KhpB N-terminal" evidence="1">
    <location>
        <begin position="6"/>
        <end position="57"/>
    </location>
</feature>
<name>A0A2V4WMB7_PAEBA</name>
<evidence type="ECO:0000313" key="5">
    <source>
        <dbReference type="Proteomes" id="UP000509327"/>
    </source>
</evidence>
<dbReference type="Proteomes" id="UP000247790">
    <property type="component" value="Unassembled WGS sequence"/>
</dbReference>
<dbReference type="Gene3D" id="3.30.30.80">
    <property type="entry name" value="probable RNA-binding protein from clostridium symbiosum atcc 14940"/>
    <property type="match status" value="1"/>
</dbReference>
<dbReference type="SMART" id="SM01245">
    <property type="entry name" value="Jag_N"/>
    <property type="match status" value="1"/>
</dbReference>
<evidence type="ECO:0000259" key="1">
    <source>
        <dbReference type="SMART" id="SM01245"/>
    </source>
</evidence>
<accession>A0A2V4WMB7</accession>
<dbReference type="AlphaFoldDB" id="A0A2V4WMB7"/>
<dbReference type="EMBL" id="QJSW01000007">
    <property type="protein sequence ID" value="PYE48826.1"/>
    <property type="molecule type" value="Genomic_DNA"/>
</dbReference>
<evidence type="ECO:0000313" key="4">
    <source>
        <dbReference type="Proteomes" id="UP000247790"/>
    </source>
</evidence>
<dbReference type="PANTHER" id="PTHR38032">
    <property type="entry name" value="POLYMERASE-RELATED"/>
    <property type="match status" value="1"/>
</dbReference>
<dbReference type="InterPro" id="IPR005646">
    <property type="entry name" value="FapA"/>
</dbReference>
<dbReference type="RefSeq" id="WP_110896988.1">
    <property type="nucleotide sequence ID" value="NZ_CP054614.1"/>
</dbReference>
<dbReference type="Pfam" id="PF20250">
    <property type="entry name" value="FapA_N"/>
    <property type="match status" value="1"/>
</dbReference>
<dbReference type="Proteomes" id="UP000509327">
    <property type="component" value="Chromosome"/>
</dbReference>
<gene>
    <name evidence="2" type="ORF">DFQ00_107119</name>
    <name evidence="3" type="ORF">HUB98_16555</name>
</gene>
<dbReference type="InterPro" id="IPR038247">
    <property type="entry name" value="Jag_N_dom_sf"/>
</dbReference>
<dbReference type="InterPro" id="IPR046866">
    <property type="entry name" value="FapA_N"/>
</dbReference>
<reference evidence="3 5" key="2">
    <citation type="submission" date="2020-06" db="EMBL/GenBank/DDBJ databases">
        <title>Complete genome of Paenibacillus barcinonensis KACC11450.</title>
        <authorList>
            <person name="Kim M."/>
            <person name="Park Y.-J."/>
            <person name="Shin J.-H."/>
        </authorList>
    </citation>
    <scope>NUCLEOTIDE SEQUENCE [LARGE SCALE GENOMIC DNA]</scope>
    <source>
        <strain evidence="3 5">KACC11450</strain>
    </source>
</reference>
<evidence type="ECO:0000313" key="2">
    <source>
        <dbReference type="EMBL" id="PYE48826.1"/>
    </source>
</evidence>